<evidence type="ECO:0000313" key="1">
    <source>
        <dbReference type="EMBL" id="ARV77190.1"/>
    </source>
</evidence>
<dbReference type="InterPro" id="IPR055617">
    <property type="entry name" value="DUF7193"/>
</dbReference>
<sequence>MNEYLLRHAISTVWCNPSMDRQHVYKLVPVSPRFGVHTSYTVDYMRYQMPTERDYYMIYQIGKVEPKLLGLPKRYAKWMSLAEIANETALYSELYLNNGIQFPRHEVYVLLTGGKNLIIAVKMNERVGSLDKQDVYMRFYNNSYFDSVRSTQAARKTVFVMGGTPKTSQELVNLQIGMATELTARPGRVPYYFVNGRFSNTLSLMNCTPGDAMEMVIDSSIDRYIDFPISALPTFQSTLDNENKFMLHYNDPTEKSIRFYDDLDVFIIKEGGGNGRFLGATYHRNEGNWIRQLTHKDYSVPIERLNAFKDAHPTDPRFILDSVKFTEDKWNSLSELKLRVYFRQSGYDRPLQPEASRIHELYRMSDTRVVRAMTGVDSTLDIWKAANLEKAAYPKFMGAPTSMVVPIGFNDPDVTSEAKEAAQEFAGQVFGYHAAASLLAATPTDVKNVNGRREALLNYAYWYNATVFEFDAAGVLLEWHPHAAGRRYPVRNAATVRVEAIVGKGGNSLNTVYDRAPVPLDLQYNFRVYVVEIYAGVQRGGWRDITDLPNRADWGYLDTSGATPRWVWTYDQTKWYGCVRQDNAFLCYPLTISKAMGTLRFSVASYETHQGLTDYKLLEVPFAQLDLFMNGRALIEGLDYTVKWPEVVVHNIEYLDPGAAQLFLVRGHGMCEGDLSRPVQTEFGFIEYGLLSNDTTYNIHTHKVQRMVIDGHYRDPKSLHFEEDWGTAVVTDERNGAPYCIQTPPMVFRDVYEYDRVARDEDNARDTAVATYMGNLYPKRPRGPIDTITHQYAVVSCFANKLVHDLVSGLLAPAGLLDRYNDDDIRKWLKSYEWLLDYDLANTSYNETHVQVYPHWIGAPVGLPIERYNFLKRALKTYLRTPPDISAFVFVDNGI</sequence>
<reference evidence="1 2" key="1">
    <citation type="submission" date="2017-05" db="EMBL/GenBank/DDBJ databases">
        <authorList>
            <person name="Song R."/>
            <person name="Chenine A.L."/>
            <person name="Ruprecht R.M."/>
        </authorList>
    </citation>
    <scope>NUCLEOTIDE SEQUENCE [LARGE SCALE GENOMIC DNA]</scope>
</reference>
<protein>
    <submittedName>
        <fullName evidence="1">Virion structural protein</fullName>
    </submittedName>
</protein>
<gene>
    <name evidence="1" type="ORF">NOXIFER_19</name>
</gene>
<dbReference type="OrthoDB" id="6445at10239"/>
<organism evidence="1 2">
    <name type="scientific">Pseudomonas phage Noxifer</name>
    <dbReference type="NCBI Taxonomy" id="2006684"/>
    <lineage>
        <taxon>Viruses</taxon>
        <taxon>Duplodnaviria</taxon>
        <taxon>Heunggongvirae</taxon>
        <taxon>Uroviricota</taxon>
        <taxon>Caudoviricetes</taxon>
        <taxon>Chimalliviridae</taxon>
        <taxon>Noxifervirus</taxon>
        <taxon>Noxifervirus noxifer</taxon>
    </lineage>
</organism>
<name>A0A1Y0SUW9_9CAUD</name>
<accession>A0A1Y0SUW9</accession>
<dbReference type="Pfam" id="PF23823">
    <property type="entry name" value="DUF7193"/>
    <property type="match status" value="1"/>
</dbReference>
<keyword evidence="2" id="KW-1185">Reference proteome</keyword>
<dbReference type="EMBL" id="MF063068">
    <property type="protein sequence ID" value="ARV77190.1"/>
    <property type="molecule type" value="Genomic_DNA"/>
</dbReference>
<dbReference type="Proteomes" id="UP000224829">
    <property type="component" value="Segment"/>
</dbReference>
<proteinExistence type="predicted"/>
<evidence type="ECO:0000313" key="2">
    <source>
        <dbReference type="Proteomes" id="UP000224829"/>
    </source>
</evidence>